<evidence type="ECO:0000313" key="2">
    <source>
        <dbReference type="Proteomes" id="UP001309705"/>
    </source>
</evidence>
<keyword evidence="2" id="KW-1185">Reference proteome</keyword>
<accession>A0ABU6JTL7</accession>
<organism evidence="1 2">
    <name type="scientific">Brenneria populi</name>
    <dbReference type="NCBI Taxonomy" id="1505588"/>
    <lineage>
        <taxon>Bacteria</taxon>
        <taxon>Pseudomonadati</taxon>
        <taxon>Pseudomonadota</taxon>
        <taxon>Gammaproteobacteria</taxon>
        <taxon>Enterobacterales</taxon>
        <taxon>Pectobacteriaceae</taxon>
        <taxon>Brenneria</taxon>
    </lineage>
</organism>
<sequence length="122" mass="14157">MGKGRCASELRTLLDVAHRVVLEAFQVPERDRYQIVQENKKYQMVFLDTGLGFTRSDKLVMVRVFTSPRSSEQKQLFMKRLAEEFSRHCGIEGHDLMITFINNDQSDWSFGYGEAQYVTGKL</sequence>
<reference evidence="1 2" key="1">
    <citation type="journal article" date="2017" name="Int. J. Syst. Evol. Microbiol.">
        <title>Brenneria populi subsp. brevivirga subsp. nov. isolated from symptomatic bark of Populus x euramericana canker, and description of Brenneria populi subsp. populi subsp. nov.</title>
        <authorList>
            <person name="Zheng M.H."/>
            <person name="Piao C.G."/>
            <person name="Xue H."/>
            <person name="Guo M.W."/>
            <person name="Li Y."/>
        </authorList>
    </citation>
    <scope>NUCLEOTIDE SEQUENCE [LARGE SCALE GENOMIC DNA]</scope>
    <source>
        <strain evidence="1 2">D9-5</strain>
    </source>
</reference>
<dbReference type="Pfam" id="PF14552">
    <property type="entry name" value="Tautomerase_2"/>
    <property type="match status" value="1"/>
</dbReference>
<gene>
    <name evidence="1" type="ORF">VSX58_15725</name>
</gene>
<dbReference type="InterPro" id="IPR014347">
    <property type="entry name" value="Tautomerase/MIF_sf"/>
</dbReference>
<dbReference type="EMBL" id="JAYWTM010000015">
    <property type="protein sequence ID" value="MEC5344043.1"/>
    <property type="molecule type" value="Genomic_DNA"/>
</dbReference>
<dbReference type="Gene3D" id="3.30.429.10">
    <property type="entry name" value="Macrophage Migration Inhibitory Factor"/>
    <property type="match status" value="1"/>
</dbReference>
<dbReference type="SUPFAM" id="SSF55331">
    <property type="entry name" value="Tautomerase/MIF"/>
    <property type="match status" value="1"/>
</dbReference>
<proteinExistence type="predicted"/>
<dbReference type="Proteomes" id="UP001309705">
    <property type="component" value="Unassembled WGS sequence"/>
</dbReference>
<name>A0ABU6JTL7_9GAMM</name>
<dbReference type="PANTHER" id="PTHR38460">
    <property type="entry name" value="TAUTOMERASE YOLI-RELATED"/>
    <property type="match status" value="1"/>
</dbReference>
<dbReference type="RefSeq" id="WP_327618907.1">
    <property type="nucleotide sequence ID" value="NZ_JAYWTM010000015.1"/>
</dbReference>
<evidence type="ECO:0000313" key="1">
    <source>
        <dbReference type="EMBL" id="MEC5344043.1"/>
    </source>
</evidence>
<comment type="caution">
    <text evidence="1">The sequence shown here is derived from an EMBL/GenBank/DDBJ whole genome shotgun (WGS) entry which is preliminary data.</text>
</comment>
<protein>
    <submittedName>
        <fullName evidence="1">Tautomerase family protein</fullName>
    </submittedName>
</protein>
<dbReference type="PANTHER" id="PTHR38460:SF1">
    <property type="entry name" value="TAUTOMERASE YOLI-RELATED"/>
    <property type="match status" value="1"/>
</dbReference>
<dbReference type="InterPro" id="IPR037479">
    <property type="entry name" value="Tauto_MSAD"/>
</dbReference>